<dbReference type="Pfam" id="PF00892">
    <property type="entry name" value="EamA"/>
    <property type="match status" value="2"/>
</dbReference>
<keyword evidence="5" id="KW-1185">Reference proteome</keyword>
<evidence type="ECO:0000256" key="2">
    <source>
        <dbReference type="SAM" id="Phobius"/>
    </source>
</evidence>
<keyword evidence="2" id="KW-0472">Membrane</keyword>
<feature type="transmembrane region" description="Helical" evidence="2">
    <location>
        <begin position="277"/>
        <end position="293"/>
    </location>
</feature>
<dbReference type="Gene3D" id="1.10.3730.20">
    <property type="match status" value="1"/>
</dbReference>
<comment type="caution">
    <text evidence="4">The sequence shown here is derived from an EMBL/GenBank/DDBJ whole genome shotgun (WGS) entry which is preliminary data.</text>
</comment>
<evidence type="ECO:0000313" key="4">
    <source>
        <dbReference type="EMBL" id="GAA4979604.1"/>
    </source>
</evidence>
<gene>
    <name evidence="4" type="ORF">GCM10023225_19920</name>
</gene>
<feature type="transmembrane region" description="Helical" evidence="2">
    <location>
        <begin position="217"/>
        <end position="240"/>
    </location>
</feature>
<feature type="transmembrane region" description="Helical" evidence="2">
    <location>
        <begin position="106"/>
        <end position="125"/>
    </location>
</feature>
<dbReference type="SUPFAM" id="SSF103481">
    <property type="entry name" value="Multidrug resistance efflux transporter EmrE"/>
    <property type="match status" value="2"/>
</dbReference>
<proteinExistence type="inferred from homology"/>
<feature type="transmembrane region" description="Helical" evidence="2">
    <location>
        <begin position="16"/>
        <end position="38"/>
    </location>
</feature>
<feature type="transmembrane region" description="Helical" evidence="2">
    <location>
        <begin position="252"/>
        <end position="271"/>
    </location>
</feature>
<organism evidence="4 5">
    <name type="scientific">Kineococcus glutinatus</name>
    <dbReference type="NCBI Taxonomy" id="1070872"/>
    <lineage>
        <taxon>Bacteria</taxon>
        <taxon>Bacillati</taxon>
        <taxon>Actinomycetota</taxon>
        <taxon>Actinomycetes</taxon>
        <taxon>Kineosporiales</taxon>
        <taxon>Kineosporiaceae</taxon>
        <taxon>Kineococcus</taxon>
    </lineage>
</organism>
<feature type="domain" description="EamA" evidence="3">
    <location>
        <begin position="160"/>
        <end position="293"/>
    </location>
</feature>
<evidence type="ECO:0000256" key="1">
    <source>
        <dbReference type="ARBA" id="ARBA00007362"/>
    </source>
</evidence>
<protein>
    <submittedName>
        <fullName evidence="4">DMT family transporter</fullName>
    </submittedName>
</protein>
<feature type="transmembrane region" description="Helical" evidence="2">
    <location>
        <begin position="76"/>
        <end position="94"/>
    </location>
</feature>
<evidence type="ECO:0000313" key="5">
    <source>
        <dbReference type="Proteomes" id="UP001501195"/>
    </source>
</evidence>
<feature type="transmembrane region" description="Helical" evidence="2">
    <location>
        <begin position="132"/>
        <end position="153"/>
    </location>
</feature>
<accession>A0ABP9HW36</accession>
<comment type="similarity">
    <text evidence="1">Belongs to the EamA transporter family.</text>
</comment>
<sequence>MVTRAGGSPGSPDVPALLAVAVTVVSWASAFVVIRWVGPSFAPAPLALGRLLVGVVALGALLAVRRRWMAPQRREWALLLLCGLAWFAAYNVALNAAERLVDAGTAAMLVNVGPLLIALLAGALLGEGFPRWLLAGAGIAFTGTVLIGVATAGGGSADVTGVLLCLLAALTYAAGVLAQKPLLARLPALQVTWTACTIGALACLPAAGGLVDDAARAPAGAVAALVYLGAVPTALAFGTWAFALSRMPAGRLAVATYLSPPLAVLGSWALLGEAPPLLALAGGALALVGVALSRRTSRPRPAAVETLVEDA</sequence>
<dbReference type="RefSeq" id="WP_345712359.1">
    <property type="nucleotide sequence ID" value="NZ_BAABIL010000285.1"/>
</dbReference>
<name>A0ABP9HW36_9ACTN</name>
<dbReference type="InterPro" id="IPR037185">
    <property type="entry name" value="EmrE-like"/>
</dbReference>
<dbReference type="Proteomes" id="UP001501195">
    <property type="component" value="Unassembled WGS sequence"/>
</dbReference>
<feature type="transmembrane region" description="Helical" evidence="2">
    <location>
        <begin position="159"/>
        <end position="179"/>
    </location>
</feature>
<feature type="transmembrane region" description="Helical" evidence="2">
    <location>
        <begin position="44"/>
        <end position="64"/>
    </location>
</feature>
<dbReference type="InterPro" id="IPR000620">
    <property type="entry name" value="EamA_dom"/>
</dbReference>
<dbReference type="PANTHER" id="PTHR12715">
    <property type="entry name" value="TRANSPORTER, DRUG/METABOLITE EXPORTER FAMILY"/>
    <property type="match status" value="1"/>
</dbReference>
<keyword evidence="2" id="KW-0812">Transmembrane</keyword>
<evidence type="ECO:0000259" key="3">
    <source>
        <dbReference type="Pfam" id="PF00892"/>
    </source>
</evidence>
<reference evidence="5" key="1">
    <citation type="journal article" date="2019" name="Int. J. Syst. Evol. Microbiol.">
        <title>The Global Catalogue of Microorganisms (GCM) 10K type strain sequencing project: providing services to taxonomists for standard genome sequencing and annotation.</title>
        <authorList>
            <consortium name="The Broad Institute Genomics Platform"/>
            <consortium name="The Broad Institute Genome Sequencing Center for Infectious Disease"/>
            <person name="Wu L."/>
            <person name="Ma J."/>
        </authorList>
    </citation>
    <scope>NUCLEOTIDE SEQUENCE [LARGE SCALE GENOMIC DNA]</scope>
    <source>
        <strain evidence="5">JCM 18126</strain>
    </source>
</reference>
<feature type="domain" description="EamA" evidence="3">
    <location>
        <begin position="16"/>
        <end position="147"/>
    </location>
</feature>
<dbReference type="PANTHER" id="PTHR12715:SF4">
    <property type="entry name" value="EAMA DOMAIN-CONTAINING PROTEIN"/>
    <property type="match status" value="1"/>
</dbReference>
<keyword evidence="2" id="KW-1133">Transmembrane helix</keyword>
<dbReference type="InterPro" id="IPR052756">
    <property type="entry name" value="Alkyne_AA_exporter"/>
</dbReference>
<feature type="transmembrane region" description="Helical" evidence="2">
    <location>
        <begin position="191"/>
        <end position="211"/>
    </location>
</feature>
<dbReference type="EMBL" id="BAABIL010000285">
    <property type="protein sequence ID" value="GAA4979604.1"/>
    <property type="molecule type" value="Genomic_DNA"/>
</dbReference>